<accession>A0A1H9YP10</accession>
<dbReference type="STRING" id="392421.SAMN04488694_101168"/>
<dbReference type="RefSeq" id="WP_092929111.1">
    <property type="nucleotide sequence ID" value="NZ_FOIC01000001.1"/>
</dbReference>
<dbReference type="EMBL" id="FOIC01000001">
    <property type="protein sequence ID" value="SES70224.1"/>
    <property type="molecule type" value="Genomic_DNA"/>
</dbReference>
<name>A0A1H9YP10_9EURY</name>
<dbReference type="Proteomes" id="UP000199320">
    <property type="component" value="Unassembled WGS sequence"/>
</dbReference>
<proteinExistence type="predicted"/>
<organism evidence="1 2">
    <name type="scientific">Natrinema hispanicum</name>
    <dbReference type="NCBI Taxonomy" id="392421"/>
    <lineage>
        <taxon>Archaea</taxon>
        <taxon>Methanobacteriati</taxon>
        <taxon>Methanobacteriota</taxon>
        <taxon>Stenosarchaea group</taxon>
        <taxon>Halobacteria</taxon>
        <taxon>Halobacteriales</taxon>
        <taxon>Natrialbaceae</taxon>
        <taxon>Natrinema</taxon>
    </lineage>
</organism>
<evidence type="ECO:0000313" key="2">
    <source>
        <dbReference type="Proteomes" id="UP000199320"/>
    </source>
</evidence>
<reference evidence="2" key="1">
    <citation type="submission" date="2016-10" db="EMBL/GenBank/DDBJ databases">
        <authorList>
            <person name="Varghese N."/>
            <person name="Submissions S."/>
        </authorList>
    </citation>
    <scope>NUCLEOTIDE SEQUENCE [LARGE SCALE GENOMIC DNA]</scope>
    <source>
        <strain evidence="2">CDM_6</strain>
    </source>
</reference>
<sequence>MEPITLLNQFGFPTVAFLLMWKLYREERGERRDERSEWLDAIHEHTETLKALRRDVRTVATDGGTEQEGDA</sequence>
<dbReference type="AlphaFoldDB" id="A0A1H9YP10"/>
<gene>
    <name evidence="1" type="ORF">SAMN04488694_101168</name>
</gene>
<dbReference type="OrthoDB" id="176815at2157"/>
<protein>
    <submittedName>
        <fullName evidence="1">Uncharacterized protein</fullName>
    </submittedName>
</protein>
<keyword evidence="2" id="KW-1185">Reference proteome</keyword>
<evidence type="ECO:0000313" key="1">
    <source>
        <dbReference type="EMBL" id="SES70224.1"/>
    </source>
</evidence>